<reference evidence="6" key="1">
    <citation type="submission" date="2022-07" db="EMBL/GenBank/DDBJ databases">
        <authorList>
            <person name="Trinca V."/>
            <person name="Uliana J.V.C."/>
            <person name="Torres T.T."/>
            <person name="Ward R.J."/>
            <person name="Monesi N."/>
        </authorList>
    </citation>
    <scope>NUCLEOTIDE SEQUENCE</scope>
    <source>
        <strain evidence="6">HSMRA1968</strain>
        <tissue evidence="6">Whole embryos</tissue>
    </source>
</reference>
<dbReference type="SUPFAM" id="SSF46689">
    <property type="entry name" value="Homeodomain-like"/>
    <property type="match status" value="1"/>
</dbReference>
<keyword evidence="2 3" id="KW-0371">Homeobox</keyword>
<dbReference type="OrthoDB" id="6159439at2759"/>
<dbReference type="GO" id="GO:0000981">
    <property type="term" value="F:DNA-binding transcription factor activity, RNA polymerase II-specific"/>
    <property type="evidence" value="ECO:0007669"/>
    <property type="project" value="InterPro"/>
</dbReference>
<protein>
    <submittedName>
        <fullName evidence="6">Retinal homeobox protein Rx</fullName>
    </submittedName>
</protein>
<dbReference type="GO" id="GO:0005634">
    <property type="term" value="C:nucleus"/>
    <property type="evidence" value="ECO:0007669"/>
    <property type="project" value="UniProtKB-SubCell"/>
</dbReference>
<dbReference type="PROSITE" id="PS50071">
    <property type="entry name" value="HOMEOBOX_2"/>
    <property type="match status" value="1"/>
</dbReference>
<sequence length="368" mass="42013">MNDELCISDTSRKFGGQTLTPRHTIDAILGIKNRDRNIDGNESNATDLRCATLSNLIGTDNQMLTKAHFNHLEPVDKYHQLNYSGHLKNIDLTSVDSNTNLDYVRNLKENNKYIIDSNSAYGGANREFCNLNDCVNNGVTDKESNESGQLYDDNVNEFDDSLSNNGDNSKELIDTNSTKRQRFDELNDMNSMLKYKNNGESAKGSSFDYMKSFEGIRARNFDDIQNDEHQRLLPNSGEYRLNSTNDDLNRSCDENGASANVNYASSDDLNQTNSSDHGDKVLSGSEDESNAPDDSCNKKKHRRNRTTFTTYQLHELERAFEKSHYPDVYSREELAMKVNLPEVRVQRAKYNFIRSLILQEIRNKNFKD</sequence>
<dbReference type="AlphaFoldDB" id="A0A9Q0N5X8"/>
<gene>
    <name evidence="6" type="primary">Rx</name>
    <name evidence="6" type="ORF">Bhyg_09086</name>
</gene>
<comment type="caution">
    <text evidence="6">The sequence shown here is derived from an EMBL/GenBank/DDBJ whole genome shotgun (WGS) entry which is preliminary data.</text>
</comment>
<evidence type="ECO:0000256" key="4">
    <source>
        <dbReference type="SAM" id="MobiDB-lite"/>
    </source>
</evidence>
<name>A0A9Q0N5X8_9DIPT</name>
<keyword evidence="2 3" id="KW-0238">DNA-binding</keyword>
<comment type="subcellular location">
    <subcellularLocation>
        <location evidence="1 2 3">Nucleus</location>
    </subcellularLocation>
</comment>
<accession>A0A9Q0N5X8</accession>
<feature type="region of interest" description="Disordered" evidence="4">
    <location>
        <begin position="143"/>
        <end position="176"/>
    </location>
</feature>
<feature type="domain" description="Homeobox" evidence="5">
    <location>
        <begin position="299"/>
        <end position="346"/>
    </location>
</feature>
<evidence type="ECO:0000256" key="3">
    <source>
        <dbReference type="RuleBase" id="RU000682"/>
    </source>
</evidence>
<proteinExistence type="predicted"/>
<feature type="region of interest" description="Disordered" evidence="4">
    <location>
        <begin position="235"/>
        <end position="303"/>
    </location>
</feature>
<dbReference type="GO" id="GO:0045944">
    <property type="term" value="P:positive regulation of transcription by RNA polymerase II"/>
    <property type="evidence" value="ECO:0007669"/>
    <property type="project" value="InterPro"/>
</dbReference>
<dbReference type="Proteomes" id="UP001151699">
    <property type="component" value="Chromosome B"/>
</dbReference>
<dbReference type="InterPro" id="IPR043562">
    <property type="entry name" value="RAX/RAX2"/>
</dbReference>
<feature type="DNA-binding region" description="Homeobox" evidence="2">
    <location>
        <begin position="301"/>
        <end position="347"/>
    </location>
</feature>
<dbReference type="Pfam" id="PF00046">
    <property type="entry name" value="Homeodomain"/>
    <property type="match status" value="1"/>
</dbReference>
<keyword evidence="2 3" id="KW-0539">Nucleus</keyword>
<evidence type="ECO:0000313" key="6">
    <source>
        <dbReference type="EMBL" id="KAJ6644120.1"/>
    </source>
</evidence>
<dbReference type="PANTHER" id="PTHR46271">
    <property type="entry name" value="HOMEOBOX PROTEIN, PUTATIVE-RELATED"/>
    <property type="match status" value="1"/>
</dbReference>
<dbReference type="InterPro" id="IPR009057">
    <property type="entry name" value="Homeodomain-like_sf"/>
</dbReference>
<keyword evidence="7" id="KW-1185">Reference proteome</keyword>
<organism evidence="6 7">
    <name type="scientific">Pseudolycoriella hygida</name>
    <dbReference type="NCBI Taxonomy" id="35572"/>
    <lineage>
        <taxon>Eukaryota</taxon>
        <taxon>Metazoa</taxon>
        <taxon>Ecdysozoa</taxon>
        <taxon>Arthropoda</taxon>
        <taxon>Hexapoda</taxon>
        <taxon>Insecta</taxon>
        <taxon>Pterygota</taxon>
        <taxon>Neoptera</taxon>
        <taxon>Endopterygota</taxon>
        <taxon>Diptera</taxon>
        <taxon>Nematocera</taxon>
        <taxon>Sciaroidea</taxon>
        <taxon>Sciaridae</taxon>
        <taxon>Pseudolycoriella</taxon>
    </lineage>
</organism>
<dbReference type="SMART" id="SM00389">
    <property type="entry name" value="HOX"/>
    <property type="match status" value="1"/>
</dbReference>
<dbReference type="GO" id="GO:0000978">
    <property type="term" value="F:RNA polymerase II cis-regulatory region sequence-specific DNA binding"/>
    <property type="evidence" value="ECO:0007669"/>
    <property type="project" value="TreeGrafter"/>
</dbReference>
<dbReference type="PANTHER" id="PTHR46271:SF4">
    <property type="entry name" value="HOMEOBOX PROTEIN, PUTATIVE-RELATED"/>
    <property type="match status" value="1"/>
</dbReference>
<evidence type="ECO:0000313" key="7">
    <source>
        <dbReference type="Proteomes" id="UP001151699"/>
    </source>
</evidence>
<evidence type="ECO:0000256" key="2">
    <source>
        <dbReference type="PROSITE-ProRule" id="PRU00108"/>
    </source>
</evidence>
<dbReference type="Gene3D" id="1.10.10.60">
    <property type="entry name" value="Homeodomain-like"/>
    <property type="match status" value="1"/>
</dbReference>
<evidence type="ECO:0000256" key="1">
    <source>
        <dbReference type="ARBA" id="ARBA00004123"/>
    </source>
</evidence>
<dbReference type="InterPro" id="IPR001356">
    <property type="entry name" value="HD"/>
</dbReference>
<dbReference type="CDD" id="cd00086">
    <property type="entry name" value="homeodomain"/>
    <property type="match status" value="1"/>
</dbReference>
<feature type="compositionally biased region" description="Polar residues" evidence="4">
    <location>
        <begin position="257"/>
        <end position="275"/>
    </location>
</feature>
<evidence type="ECO:0000259" key="5">
    <source>
        <dbReference type="PROSITE" id="PS50071"/>
    </source>
</evidence>
<dbReference type="EMBL" id="WJQU01000002">
    <property type="protein sequence ID" value="KAJ6644120.1"/>
    <property type="molecule type" value="Genomic_DNA"/>
</dbReference>